<gene>
    <name evidence="2" type="ordered locus">Fisuc_0407</name>
    <name evidence="3" type="ordered locus">FSU_0822</name>
</gene>
<evidence type="ECO:0000313" key="2">
    <source>
        <dbReference type="EMBL" id="ACX74019.1"/>
    </source>
</evidence>
<dbReference type="Proteomes" id="UP000001497">
    <property type="component" value="Chromosome"/>
</dbReference>
<dbReference type="KEGG" id="fsc:FSU_0822"/>
<dbReference type="RefSeq" id="WP_012820249.1">
    <property type="nucleotide sequence ID" value="NC_013410.1"/>
</dbReference>
<feature type="transmembrane region" description="Helical" evidence="1">
    <location>
        <begin position="42"/>
        <end position="67"/>
    </location>
</feature>
<feature type="transmembrane region" description="Helical" evidence="1">
    <location>
        <begin position="111"/>
        <end position="131"/>
    </location>
</feature>
<proteinExistence type="predicted"/>
<dbReference type="Proteomes" id="UP000000517">
    <property type="component" value="Chromosome"/>
</dbReference>
<reference evidence="4" key="2">
    <citation type="submission" date="2010-08" db="EMBL/GenBank/DDBJ databases">
        <title>Complete sequence of Fibrobacter succinogenes subsp. succinogenes S85.</title>
        <authorList>
            <person name="Durkin A.S."/>
            <person name="Nelson K.E."/>
            <person name="Morrison M."/>
            <person name="Forsberg C.W."/>
            <person name="Wilson D.B."/>
            <person name="Russell J.B."/>
            <person name="Cann I.K.O."/>
            <person name="Mackie R.I."/>
            <person name="White B.A."/>
        </authorList>
    </citation>
    <scope>NUCLEOTIDE SEQUENCE [LARGE SCALE GENOMIC DNA]</scope>
    <source>
        <strain evidence="4">ATCC 19169 / S85</strain>
    </source>
</reference>
<dbReference type="OrthoDB" id="9809508at2"/>
<organism evidence="3 4">
    <name type="scientific">Fibrobacter succinogenes (strain ATCC 19169 / S85)</name>
    <dbReference type="NCBI Taxonomy" id="59374"/>
    <lineage>
        <taxon>Bacteria</taxon>
        <taxon>Pseudomonadati</taxon>
        <taxon>Fibrobacterota</taxon>
        <taxon>Fibrobacteria</taxon>
        <taxon>Fibrobacterales</taxon>
        <taxon>Fibrobacteraceae</taxon>
        <taxon>Fibrobacter</taxon>
    </lineage>
</organism>
<feature type="transmembrane region" description="Helical" evidence="1">
    <location>
        <begin position="79"/>
        <end position="99"/>
    </location>
</feature>
<dbReference type="HOGENOM" id="CLU_920539_0_0_0"/>
<keyword evidence="5" id="KW-1185">Reference proteome</keyword>
<keyword evidence="1" id="KW-0472">Membrane</keyword>
<reference evidence="2 5" key="1">
    <citation type="submission" date="2009-10" db="EMBL/GenBank/DDBJ databases">
        <title>Complete sequence of Fibrobacter succinogenes subsp. succinogenes S85.</title>
        <authorList>
            <consortium name="US DOE Joint Genome Institute"/>
            <person name="Lucas S."/>
            <person name="Copeland A."/>
            <person name="Lapidus A."/>
            <person name="Glavina del Rio T."/>
            <person name="Tice H."/>
            <person name="Bruce D."/>
            <person name="Goodwin L."/>
            <person name="Pitluck S."/>
            <person name="Chertkov O."/>
            <person name="Detter J.C."/>
            <person name="Han C."/>
            <person name="Tapia R."/>
            <person name="Larimer F."/>
            <person name="Land M."/>
            <person name="Hauser L."/>
            <person name="Kyrpides N."/>
            <person name="Mikhailova N."/>
            <person name="Weimer P.J."/>
            <person name="Stevenson D.M."/>
            <person name="Boyum J."/>
            <person name="Brumm P.I."/>
            <person name="Mead D."/>
        </authorList>
    </citation>
    <scope>NUCLEOTIDE SEQUENCE [LARGE SCALE GENOMIC DNA]</scope>
    <source>
        <strain evidence="5">ATCC 19169 / S85</strain>
        <strain evidence="2">S85</strain>
    </source>
</reference>
<dbReference type="EMBL" id="CP002158">
    <property type="protein sequence ID" value="ADL25933.1"/>
    <property type="molecule type" value="Genomic_DNA"/>
</dbReference>
<dbReference type="PATRIC" id="fig|59374.8.peg.798"/>
<sequence>MEPTDALFMIIVNIVLFIIFAIIPLLLGIFANISTKHPRTMFIAGQTVSILLTIITVISLSISVIYAINEQDSTQRPYIFAWCICWLLIAIFPLSTFDLTTSQKTKKQKTCYLTISFITFFLILSGSEFLYNRAFGYVFQTERFELSINDFYSNHPEADKNSDINIFASIQNGEDEFTANISVYKDSITLKATELRYISSEIISSEKSQKDSCYRNDLPRDLVQDIIEEITYYQPEIEYTWVGDLCFHPFAFVELANNKNATTIILKLPDIDEYHPNAQRLAKKFASLVNDLKINPTKGCSN</sequence>
<dbReference type="EMBL" id="CP001792">
    <property type="protein sequence ID" value="ACX74019.1"/>
    <property type="molecule type" value="Genomic_DNA"/>
</dbReference>
<evidence type="ECO:0000313" key="4">
    <source>
        <dbReference type="Proteomes" id="UP000000517"/>
    </source>
</evidence>
<accession>C9RL72</accession>
<dbReference type="STRING" id="59374.FSU_0822"/>
<dbReference type="AlphaFoldDB" id="C9RL72"/>
<evidence type="ECO:0000313" key="3">
    <source>
        <dbReference type="EMBL" id="ADL25933.1"/>
    </source>
</evidence>
<protein>
    <submittedName>
        <fullName evidence="3">Uncharacterized protein</fullName>
    </submittedName>
</protein>
<name>C9RL72_FIBSS</name>
<keyword evidence="1" id="KW-1133">Transmembrane helix</keyword>
<keyword evidence="1" id="KW-0812">Transmembrane</keyword>
<dbReference type="KEGG" id="fsu:Fisuc_0407"/>
<feature type="transmembrane region" description="Helical" evidence="1">
    <location>
        <begin position="6"/>
        <end position="30"/>
    </location>
</feature>
<evidence type="ECO:0000313" key="5">
    <source>
        <dbReference type="Proteomes" id="UP000001497"/>
    </source>
</evidence>
<reference evidence="3" key="3">
    <citation type="submission" date="2010-08" db="EMBL/GenBank/DDBJ databases">
        <authorList>
            <person name="Durkin A.S."/>
            <person name="Nelson K.E."/>
            <person name="Morrison M."/>
            <person name="Forsberg C.W."/>
            <person name="Wilson D.B."/>
            <person name="Russell J.B."/>
            <person name="Cann I.K.O."/>
            <person name="Mackie R.I."/>
            <person name="White B.A."/>
        </authorList>
    </citation>
    <scope>NUCLEOTIDE SEQUENCE</scope>
    <source>
        <strain evidence="3">S85</strain>
    </source>
</reference>
<evidence type="ECO:0000256" key="1">
    <source>
        <dbReference type="SAM" id="Phobius"/>
    </source>
</evidence>